<keyword evidence="4" id="KW-0560">Oxidoreductase</keyword>
<keyword evidence="2" id="KW-0285">Flavoprotein</keyword>
<reference evidence="7" key="1">
    <citation type="journal article" date="2019" name="Int. J. Syst. Evol. Microbiol.">
        <title>The Global Catalogue of Microorganisms (GCM) 10K type strain sequencing project: providing services to taxonomists for standard genome sequencing and annotation.</title>
        <authorList>
            <consortium name="The Broad Institute Genomics Platform"/>
            <consortium name="The Broad Institute Genome Sequencing Center for Infectious Disease"/>
            <person name="Wu L."/>
            <person name="Ma J."/>
        </authorList>
    </citation>
    <scope>NUCLEOTIDE SEQUENCE [LARGE SCALE GENOMIC DNA]</scope>
    <source>
        <strain evidence="7">JCM 18055</strain>
    </source>
</reference>
<organism evidence="6 7">
    <name type="scientific">Pseudonocardia yuanmonensis</name>
    <dbReference type="NCBI Taxonomy" id="1095914"/>
    <lineage>
        <taxon>Bacteria</taxon>
        <taxon>Bacillati</taxon>
        <taxon>Actinomycetota</taxon>
        <taxon>Actinomycetes</taxon>
        <taxon>Pseudonocardiales</taxon>
        <taxon>Pseudonocardiaceae</taxon>
        <taxon>Pseudonocardia</taxon>
    </lineage>
</organism>
<dbReference type="PANTHER" id="PTHR42747:SF4">
    <property type="entry name" value="BLR1330 PROTEIN"/>
    <property type="match status" value="1"/>
</dbReference>
<evidence type="ECO:0000313" key="7">
    <source>
        <dbReference type="Proteomes" id="UP001500325"/>
    </source>
</evidence>
<dbReference type="Proteomes" id="UP001500325">
    <property type="component" value="Unassembled WGS sequence"/>
</dbReference>
<evidence type="ECO:0000256" key="5">
    <source>
        <dbReference type="ARBA" id="ARBA00023033"/>
    </source>
</evidence>
<name>A0ABP8XI24_9PSEU</name>
<evidence type="ECO:0000256" key="4">
    <source>
        <dbReference type="ARBA" id="ARBA00023002"/>
    </source>
</evidence>
<gene>
    <name evidence="6" type="ORF">GCM10023215_55050</name>
</gene>
<dbReference type="EMBL" id="BAABIC010000024">
    <property type="protein sequence ID" value="GAA4707218.1"/>
    <property type="molecule type" value="Genomic_DNA"/>
</dbReference>
<sequence length="321" mass="33093">MPDRTGLPARITERLRLPVIAAPMLRVSGPDLVVAACAAGVVGGFPTANARSAEELDGWLGEIEARTGQAAAPWAPNLIMRSPRLAEDLAVLVRRRVELVIASVGSPKPVLGPLHDAGALVLADVATLRHAERAVAAGADGLVLLTAGAGGQTGWMNPFAFVRAVRGFFAGPVVLAGGIGDGTALAAARTLGADLGYLGTAFLATQESMAAPRYKRMCVDSTLDDVVLTRAFTGLPSSMLAPAIRAAGLDPAALDENVTPADADALYGHGGLGPRRWTEVWSAGHSVSGVREVPTAAELVDRLAREYEAATGDPNRVVHPG</sequence>
<keyword evidence="5 6" id="KW-0503">Monooxygenase</keyword>
<evidence type="ECO:0000313" key="6">
    <source>
        <dbReference type="EMBL" id="GAA4707218.1"/>
    </source>
</evidence>
<keyword evidence="3" id="KW-0288">FMN</keyword>
<accession>A0ABP8XI24</accession>
<proteinExistence type="inferred from homology"/>
<dbReference type="Gene3D" id="3.20.20.70">
    <property type="entry name" value="Aldolase class I"/>
    <property type="match status" value="1"/>
</dbReference>
<evidence type="ECO:0000256" key="3">
    <source>
        <dbReference type="ARBA" id="ARBA00022643"/>
    </source>
</evidence>
<dbReference type="SUPFAM" id="SSF51412">
    <property type="entry name" value="Inosine monophosphate dehydrogenase (IMPDH)"/>
    <property type="match status" value="1"/>
</dbReference>
<dbReference type="InterPro" id="IPR004136">
    <property type="entry name" value="NMO"/>
</dbReference>
<evidence type="ECO:0000256" key="1">
    <source>
        <dbReference type="ARBA" id="ARBA00009881"/>
    </source>
</evidence>
<protein>
    <submittedName>
        <fullName evidence="6">Nitronate monooxygenase</fullName>
    </submittedName>
</protein>
<dbReference type="RefSeq" id="WP_345383668.1">
    <property type="nucleotide sequence ID" value="NZ_BAABIC010000024.1"/>
</dbReference>
<dbReference type="Pfam" id="PF03060">
    <property type="entry name" value="NMO"/>
    <property type="match status" value="1"/>
</dbReference>
<comment type="similarity">
    <text evidence="1">Belongs to the nitronate monooxygenase family. NMO class I subfamily.</text>
</comment>
<dbReference type="PANTHER" id="PTHR42747">
    <property type="entry name" value="NITRONATE MONOOXYGENASE-RELATED"/>
    <property type="match status" value="1"/>
</dbReference>
<evidence type="ECO:0000256" key="2">
    <source>
        <dbReference type="ARBA" id="ARBA00022630"/>
    </source>
</evidence>
<comment type="caution">
    <text evidence="6">The sequence shown here is derived from an EMBL/GenBank/DDBJ whole genome shotgun (WGS) entry which is preliminary data.</text>
</comment>
<dbReference type="GO" id="GO:0004497">
    <property type="term" value="F:monooxygenase activity"/>
    <property type="evidence" value="ECO:0007669"/>
    <property type="project" value="UniProtKB-KW"/>
</dbReference>
<dbReference type="InterPro" id="IPR013785">
    <property type="entry name" value="Aldolase_TIM"/>
</dbReference>
<keyword evidence="7" id="KW-1185">Reference proteome</keyword>
<dbReference type="CDD" id="cd04730">
    <property type="entry name" value="NPD_like"/>
    <property type="match status" value="1"/>
</dbReference>